<dbReference type="GeneID" id="26250830"/>
<dbReference type="Proteomes" id="UP000054337">
    <property type="component" value="Unassembled WGS sequence"/>
</dbReference>
<name>W7E0T4_BIPV3</name>
<dbReference type="AlphaFoldDB" id="W7E0T4"/>
<protein>
    <submittedName>
        <fullName evidence="1">Uncharacterized protein</fullName>
    </submittedName>
</protein>
<proteinExistence type="predicted"/>
<keyword evidence="2" id="KW-1185">Reference proteome</keyword>
<dbReference type="HOGENOM" id="CLU_2885448_0_0_1"/>
<accession>W7E0T4</accession>
<evidence type="ECO:0000313" key="1">
    <source>
        <dbReference type="EMBL" id="EUN20694.1"/>
    </source>
</evidence>
<reference evidence="1 2" key="1">
    <citation type="journal article" date="2013" name="PLoS Genet.">
        <title>Comparative genome structure, secondary metabolite, and effector coding capacity across Cochliobolus pathogens.</title>
        <authorList>
            <person name="Condon B.J."/>
            <person name="Leng Y."/>
            <person name="Wu D."/>
            <person name="Bushley K.E."/>
            <person name="Ohm R.A."/>
            <person name="Otillar R."/>
            <person name="Martin J."/>
            <person name="Schackwitz W."/>
            <person name="Grimwood J."/>
            <person name="MohdZainudin N."/>
            <person name="Xue C."/>
            <person name="Wang R."/>
            <person name="Manning V.A."/>
            <person name="Dhillon B."/>
            <person name="Tu Z.J."/>
            <person name="Steffenson B.J."/>
            <person name="Salamov A."/>
            <person name="Sun H."/>
            <person name="Lowry S."/>
            <person name="LaButti K."/>
            <person name="Han J."/>
            <person name="Copeland A."/>
            <person name="Lindquist E."/>
            <person name="Barry K."/>
            <person name="Schmutz J."/>
            <person name="Baker S.E."/>
            <person name="Ciuffetti L.M."/>
            <person name="Grigoriev I.V."/>
            <person name="Zhong S."/>
            <person name="Turgeon B.G."/>
        </authorList>
    </citation>
    <scope>NUCLEOTIDE SEQUENCE [LARGE SCALE GENOMIC DNA]</scope>
    <source>
        <strain evidence="1 2">FI3</strain>
    </source>
</reference>
<sequence>MSYAVYLVSYLGALRDYYAIFVKTNADHSRGIIFGYKPAKRPEDLNSFISKSYISTVSKTNYA</sequence>
<organism evidence="1 2">
    <name type="scientific">Bipolaris victoriae (strain FI3)</name>
    <name type="common">Victoria blight of oats agent</name>
    <name type="synonym">Cochliobolus victoriae</name>
    <dbReference type="NCBI Taxonomy" id="930091"/>
    <lineage>
        <taxon>Eukaryota</taxon>
        <taxon>Fungi</taxon>
        <taxon>Dikarya</taxon>
        <taxon>Ascomycota</taxon>
        <taxon>Pezizomycotina</taxon>
        <taxon>Dothideomycetes</taxon>
        <taxon>Pleosporomycetidae</taxon>
        <taxon>Pleosporales</taxon>
        <taxon>Pleosporineae</taxon>
        <taxon>Pleosporaceae</taxon>
        <taxon>Bipolaris</taxon>
    </lineage>
</organism>
<dbReference type="RefSeq" id="XP_014550268.1">
    <property type="nucleotide sequence ID" value="XM_014694782.1"/>
</dbReference>
<dbReference type="EMBL" id="KI968907">
    <property type="protein sequence ID" value="EUN20694.1"/>
    <property type="molecule type" value="Genomic_DNA"/>
</dbReference>
<gene>
    <name evidence="1" type="ORF">COCVIDRAFT_115922</name>
</gene>
<evidence type="ECO:0000313" key="2">
    <source>
        <dbReference type="Proteomes" id="UP000054337"/>
    </source>
</evidence>